<protein>
    <submittedName>
        <fullName evidence="1">Uncharacterized protein</fullName>
    </submittedName>
</protein>
<name>A0ACB8D645_DERSI</name>
<dbReference type="EMBL" id="CM023472">
    <property type="protein sequence ID" value="KAH7959826.1"/>
    <property type="molecule type" value="Genomic_DNA"/>
</dbReference>
<proteinExistence type="predicted"/>
<keyword evidence="2" id="KW-1185">Reference proteome</keyword>
<evidence type="ECO:0000313" key="1">
    <source>
        <dbReference type="EMBL" id="KAH7959826.1"/>
    </source>
</evidence>
<dbReference type="Proteomes" id="UP000821865">
    <property type="component" value="Chromosome 3"/>
</dbReference>
<reference evidence="1" key="1">
    <citation type="submission" date="2020-05" db="EMBL/GenBank/DDBJ databases">
        <title>Large-scale comparative analyses of tick genomes elucidate their genetic diversity and vector capacities.</title>
        <authorList>
            <person name="Jia N."/>
            <person name="Wang J."/>
            <person name="Shi W."/>
            <person name="Du L."/>
            <person name="Sun Y."/>
            <person name="Zhan W."/>
            <person name="Jiang J."/>
            <person name="Wang Q."/>
            <person name="Zhang B."/>
            <person name="Ji P."/>
            <person name="Sakyi L.B."/>
            <person name="Cui X."/>
            <person name="Yuan T."/>
            <person name="Jiang B."/>
            <person name="Yang W."/>
            <person name="Lam T.T.-Y."/>
            <person name="Chang Q."/>
            <person name="Ding S."/>
            <person name="Wang X."/>
            <person name="Zhu J."/>
            <person name="Ruan X."/>
            <person name="Zhao L."/>
            <person name="Wei J."/>
            <person name="Que T."/>
            <person name="Du C."/>
            <person name="Cheng J."/>
            <person name="Dai P."/>
            <person name="Han X."/>
            <person name="Huang E."/>
            <person name="Gao Y."/>
            <person name="Liu J."/>
            <person name="Shao H."/>
            <person name="Ye R."/>
            <person name="Li L."/>
            <person name="Wei W."/>
            <person name="Wang X."/>
            <person name="Wang C."/>
            <person name="Yang T."/>
            <person name="Huo Q."/>
            <person name="Li W."/>
            <person name="Guo W."/>
            <person name="Chen H."/>
            <person name="Zhou L."/>
            <person name="Ni X."/>
            <person name="Tian J."/>
            <person name="Zhou Y."/>
            <person name="Sheng Y."/>
            <person name="Liu T."/>
            <person name="Pan Y."/>
            <person name="Xia L."/>
            <person name="Li J."/>
            <person name="Zhao F."/>
            <person name="Cao W."/>
        </authorList>
    </citation>
    <scope>NUCLEOTIDE SEQUENCE</scope>
    <source>
        <strain evidence="1">Dsil-2018</strain>
    </source>
</reference>
<accession>A0ACB8D645</accession>
<comment type="caution">
    <text evidence="1">The sequence shown here is derived from an EMBL/GenBank/DDBJ whole genome shotgun (WGS) entry which is preliminary data.</text>
</comment>
<evidence type="ECO:0000313" key="2">
    <source>
        <dbReference type="Proteomes" id="UP000821865"/>
    </source>
</evidence>
<sequence length="319" mass="34194">MVFIVAPTVISEHFIKNEGLAMGLNFAGGTVGLFVFPKLLEYLTAAYGLRGALLIFGAVTMNGLAFSQFTRAPSKRKAAPDENEIAAQLPPKATSDEGANKRRHACTVLKSPVFYLIMYSFNTYCVCYEFYMSLFVDFASDRGVAVSTAVTVMAAGAISEVLGRLTLPSAVDRGLMTNKTALTITLGAEAVTFLLLPFLRIHGLIFAVAVGIAFSIGTAMVLFPVILASYFGRENLSVSFGIVVASAGLLSFVKPSLIGHFRDKVGAYDWLFVICGAVNAVAAAAWIAVLAREKCIRKKDLVRDEMAPVNTSITGKFSN</sequence>
<organism evidence="1 2">
    <name type="scientific">Dermacentor silvarum</name>
    <name type="common">Tick</name>
    <dbReference type="NCBI Taxonomy" id="543639"/>
    <lineage>
        <taxon>Eukaryota</taxon>
        <taxon>Metazoa</taxon>
        <taxon>Ecdysozoa</taxon>
        <taxon>Arthropoda</taxon>
        <taxon>Chelicerata</taxon>
        <taxon>Arachnida</taxon>
        <taxon>Acari</taxon>
        <taxon>Parasitiformes</taxon>
        <taxon>Ixodida</taxon>
        <taxon>Ixodoidea</taxon>
        <taxon>Ixodidae</taxon>
        <taxon>Rhipicephalinae</taxon>
        <taxon>Dermacentor</taxon>
    </lineage>
</organism>
<gene>
    <name evidence="1" type="ORF">HPB49_014050</name>
</gene>